<evidence type="ECO:0000313" key="3">
    <source>
        <dbReference type="Proteomes" id="UP001163046"/>
    </source>
</evidence>
<evidence type="ECO:0000313" key="2">
    <source>
        <dbReference type="EMBL" id="KAJ7374372.1"/>
    </source>
</evidence>
<dbReference type="Gene3D" id="3.30.200.20">
    <property type="entry name" value="Phosphorylase Kinase, domain 1"/>
    <property type="match status" value="1"/>
</dbReference>
<organism evidence="2 3">
    <name type="scientific">Desmophyllum pertusum</name>
    <dbReference type="NCBI Taxonomy" id="174260"/>
    <lineage>
        <taxon>Eukaryota</taxon>
        <taxon>Metazoa</taxon>
        <taxon>Cnidaria</taxon>
        <taxon>Anthozoa</taxon>
        <taxon>Hexacorallia</taxon>
        <taxon>Scleractinia</taxon>
        <taxon>Caryophylliina</taxon>
        <taxon>Caryophylliidae</taxon>
        <taxon>Desmophyllum</taxon>
    </lineage>
</organism>
<dbReference type="EMBL" id="MU826828">
    <property type="protein sequence ID" value="KAJ7374372.1"/>
    <property type="molecule type" value="Genomic_DNA"/>
</dbReference>
<dbReference type="AlphaFoldDB" id="A0A9W9Z3B9"/>
<gene>
    <name evidence="2" type="ORF">OS493_007473</name>
</gene>
<sequence>MSSGRPKAGKRKAAASKAPAATKKPRKPKGMVELPEGIILTDLTKKKWRLGRLIGWGGFGALYLASPDSGSPVDEKAEHVVKVEPHSNGPLFTELAFYQRVASQI</sequence>
<reference evidence="2" key="1">
    <citation type="submission" date="2023-01" db="EMBL/GenBank/DDBJ databases">
        <title>Genome assembly of the deep-sea coral Lophelia pertusa.</title>
        <authorList>
            <person name="Herrera S."/>
            <person name="Cordes E."/>
        </authorList>
    </citation>
    <scope>NUCLEOTIDE SEQUENCE</scope>
    <source>
        <strain evidence="2">USNM1676648</strain>
        <tissue evidence="2">Polyp</tissue>
    </source>
</reference>
<evidence type="ECO:0000256" key="1">
    <source>
        <dbReference type="SAM" id="MobiDB-lite"/>
    </source>
</evidence>
<keyword evidence="3" id="KW-1185">Reference proteome</keyword>
<protein>
    <submittedName>
        <fullName evidence="2">Uncharacterized protein</fullName>
    </submittedName>
</protein>
<feature type="region of interest" description="Disordered" evidence="1">
    <location>
        <begin position="1"/>
        <end position="30"/>
    </location>
</feature>
<name>A0A9W9Z3B9_9CNID</name>
<comment type="caution">
    <text evidence="2">The sequence shown here is derived from an EMBL/GenBank/DDBJ whole genome shotgun (WGS) entry which is preliminary data.</text>
</comment>
<accession>A0A9W9Z3B9</accession>
<dbReference type="OrthoDB" id="2687620at2759"/>
<dbReference type="Proteomes" id="UP001163046">
    <property type="component" value="Unassembled WGS sequence"/>
</dbReference>
<proteinExistence type="predicted"/>